<evidence type="ECO:0000256" key="3">
    <source>
        <dbReference type="ARBA" id="ARBA00022692"/>
    </source>
</evidence>
<dbReference type="EMBL" id="NSFD01000056">
    <property type="protein sequence ID" value="PBA23717.1"/>
    <property type="molecule type" value="Genomic_DNA"/>
</dbReference>
<dbReference type="PROSITE" id="PS50206">
    <property type="entry name" value="RHODANESE_3"/>
    <property type="match status" value="1"/>
</dbReference>
<feature type="transmembrane region" description="Helical" evidence="11">
    <location>
        <begin position="45"/>
        <end position="66"/>
    </location>
</feature>
<feature type="domain" description="Rhodanese" evidence="12">
    <location>
        <begin position="950"/>
        <end position="973"/>
    </location>
</feature>
<evidence type="ECO:0000256" key="6">
    <source>
        <dbReference type="ARBA" id="ARBA00022840"/>
    </source>
</evidence>
<gene>
    <name evidence="14" type="ORF">CKJ66_26910</name>
</gene>
<feature type="transmembrane region" description="Helical" evidence="11">
    <location>
        <begin position="73"/>
        <end position="93"/>
    </location>
</feature>
<sequence>MSTEPWIPPRRRADVPDGKEVSVETEVPPPPEIKEVVPPSKWQKLLPILMVVAIIGMIGIFLASGVRKITSPYMLMFPLMFAASALGMMGGYGNSGGPKTAEINALRRKYLEMLSKLRATVYSRAVAQYDYLAHFAPPPSALAAMVGGPRTWERSRPAKDPTYFLSVRAGVARQRLGGGMKMVDAPPENVTEPVCRVLGERFFRAHRAVEGMPTIIDLKTHRSVQFFGTGDVLGVIRSMLLQLAVFHPPNLVLVAVITEHPEQWDWIKWLPHNQNPHRRDAMGTERMVYTPDNGPAALEKILAGRGDFSADEAFTGNKHPWLIVVADQVVRGIAGCGEGMEAVTVLRRGGEDEEGLEVMGARVEVAPDGRARKRKMTADDPLTTWLSAVDSVGVAQARQIARQMARWRASTDKSAVVGPSSDASKAVRSWASLHGVDDLGAMGNRLWRRHPEGDRGRMRTPIGWDKAGAPVEVDIKEEAEQGMGSHGLILGYTGSGKSTFLVNLLLGLVAQHSPEELNLVLIDYKGESTFDGFEKLKHTVEIISNLSSQDMIDRLSAVLRGEVERRQRLRSEMGMATTGKKFRDARTYLKARERGAKIPPFPTLLIVTDEFTALLKKHPEFRDDYEHLARQGRADRICLMLATQSLTGVSVGQLLSNCGWKIAMKTASGQESSAVIEDKAAYYLTEPGEGYLKVGGAEPRYFRAANPTELYFPPNELTVGRGERSAVGGITGVAPFTVTAVPVPGQEDIDDEVEAAPVERTAEELDNAPEVGTVILDQLAGHGTDCLKLWLPPLLKPRPVGRLVADSGLHAGDKAVLTLPIGLLDVPFEHAQQVFTVDLAENNFVMLGRTRSGKSVAMQTLAIAAAKLNSPRRLQIYGLDFSSDSKLMALEGLPHVGGVALRRDNDAVSRVIAEVTEVIKKRSELFRKLRITAMASYRDKVAAGVVEDDGFGDVLLLVDGFGAFKEDHDDLVPALAEITNSGLAVGVHVVVAVQVFSDLGRSLNQSFSTRIDFKLNSPELSGVNNKKLAESIPGDVPGRALDLDSHLHLMIGAPRLDETEAVNDAGLEAAIAEISATWQGEGARQVRVLPERVEASKLHVPADWTGSKWTVPIGLYEKDLSPVLFDFMSGRHLNIFGGPKCGKTHLIAAMMKSLTSRFSPDEVRFFVVDLKGSELLDAIDEDYLLLWDAVEEVPNPKYKAGDYSAPPNIQKTVKRSSLVSNPTDLAPVMMGVAGSLENRRLKGTETIQERRARSWWSGPEIFLFVDDYSSVANAAPAGFAPLAEHWGNAPMMGIHSVVACPMVSANRMLGAGNSLPNLNNVAGGSNLIMDGIRSEGPVLTVRLDRKPKGRGILLSSEGQEVIQTPVVPELEKGLPGTGSF</sequence>
<dbReference type="PROSITE" id="PS50901">
    <property type="entry name" value="FTSK"/>
    <property type="match status" value="2"/>
</dbReference>
<dbReference type="GO" id="GO:0005886">
    <property type="term" value="C:plasma membrane"/>
    <property type="evidence" value="ECO:0007669"/>
    <property type="project" value="UniProtKB-SubCell"/>
</dbReference>
<evidence type="ECO:0000256" key="1">
    <source>
        <dbReference type="ARBA" id="ARBA00004651"/>
    </source>
</evidence>
<dbReference type="InterPro" id="IPR023836">
    <property type="entry name" value="EccCa-like_Actinobacteria"/>
</dbReference>
<feature type="region of interest" description="Disordered" evidence="10">
    <location>
        <begin position="1"/>
        <end position="28"/>
    </location>
</feature>
<dbReference type="InterPro" id="IPR002543">
    <property type="entry name" value="FtsK_dom"/>
</dbReference>
<feature type="binding site" evidence="9">
    <location>
        <begin position="491"/>
        <end position="498"/>
    </location>
    <ligand>
        <name>ATP</name>
        <dbReference type="ChEBI" id="CHEBI:30616"/>
    </ligand>
</feature>
<dbReference type="InterPro" id="IPR003593">
    <property type="entry name" value="AAA+_ATPase"/>
</dbReference>
<protein>
    <submittedName>
        <fullName evidence="14">Type VII secretion protein EccC</fullName>
    </submittedName>
</protein>
<dbReference type="RefSeq" id="WP_095795251.1">
    <property type="nucleotide sequence ID" value="NZ_NSFD01000056.1"/>
</dbReference>
<proteinExistence type="predicted"/>
<keyword evidence="3 11" id="KW-0812">Transmembrane</keyword>
<keyword evidence="5 9" id="KW-0547">Nucleotide-binding</keyword>
<dbReference type="InterPro" id="IPR023837">
    <property type="entry name" value="EccCb-like_Actinobacteria"/>
</dbReference>
<feature type="domain" description="FtsK" evidence="13">
    <location>
        <begin position="831"/>
        <end position="1022"/>
    </location>
</feature>
<evidence type="ECO:0000256" key="7">
    <source>
        <dbReference type="ARBA" id="ARBA00022989"/>
    </source>
</evidence>
<dbReference type="PANTHER" id="PTHR22683:SF1">
    <property type="entry name" value="TYPE VII SECRETION SYSTEM PROTEIN ESSC"/>
    <property type="match status" value="1"/>
</dbReference>
<evidence type="ECO:0000313" key="14">
    <source>
        <dbReference type="EMBL" id="PBA23717.1"/>
    </source>
</evidence>
<keyword evidence="4" id="KW-0677">Repeat</keyword>
<dbReference type="SUPFAM" id="SSF52540">
    <property type="entry name" value="P-loop containing nucleoside triphosphate hydrolases"/>
    <property type="match status" value="3"/>
</dbReference>
<dbReference type="InterPro" id="IPR050206">
    <property type="entry name" value="FtsK/SpoIIIE/SftA"/>
</dbReference>
<dbReference type="NCBIfam" id="TIGR03925">
    <property type="entry name" value="T7SS_EccC_b"/>
    <property type="match status" value="1"/>
</dbReference>
<evidence type="ECO:0000256" key="8">
    <source>
        <dbReference type="ARBA" id="ARBA00023136"/>
    </source>
</evidence>
<evidence type="ECO:0000256" key="9">
    <source>
        <dbReference type="PROSITE-ProRule" id="PRU00289"/>
    </source>
</evidence>
<feature type="domain" description="FtsK" evidence="13">
    <location>
        <begin position="468"/>
        <end position="673"/>
    </location>
</feature>
<evidence type="ECO:0000313" key="15">
    <source>
        <dbReference type="Proteomes" id="UP000217768"/>
    </source>
</evidence>
<evidence type="ECO:0000256" key="10">
    <source>
        <dbReference type="SAM" id="MobiDB-lite"/>
    </source>
</evidence>
<comment type="caution">
    <text evidence="14">The sequence shown here is derived from an EMBL/GenBank/DDBJ whole genome shotgun (WGS) entry which is preliminary data.</text>
</comment>
<evidence type="ECO:0000256" key="2">
    <source>
        <dbReference type="ARBA" id="ARBA00022475"/>
    </source>
</evidence>
<dbReference type="Proteomes" id="UP000217768">
    <property type="component" value="Unassembled WGS sequence"/>
</dbReference>
<evidence type="ECO:0000256" key="5">
    <source>
        <dbReference type="ARBA" id="ARBA00022741"/>
    </source>
</evidence>
<feature type="compositionally biased region" description="Basic and acidic residues" evidence="10">
    <location>
        <begin position="11"/>
        <end position="22"/>
    </location>
</feature>
<keyword evidence="8 11" id="KW-0472">Membrane</keyword>
<dbReference type="InterPro" id="IPR027417">
    <property type="entry name" value="P-loop_NTPase"/>
</dbReference>
<evidence type="ECO:0000256" key="11">
    <source>
        <dbReference type="SAM" id="Phobius"/>
    </source>
</evidence>
<organism evidence="14 15">
    <name type="scientific">Mycobacterium avium</name>
    <dbReference type="NCBI Taxonomy" id="1764"/>
    <lineage>
        <taxon>Bacteria</taxon>
        <taxon>Bacillati</taxon>
        <taxon>Actinomycetota</taxon>
        <taxon>Actinomycetes</taxon>
        <taxon>Mycobacteriales</taxon>
        <taxon>Mycobacteriaceae</taxon>
        <taxon>Mycobacterium</taxon>
        <taxon>Mycobacterium avium complex (MAC)</taxon>
    </lineage>
</organism>
<dbReference type="InterPro" id="IPR001763">
    <property type="entry name" value="Rhodanese-like_dom"/>
</dbReference>
<dbReference type="Gene3D" id="3.40.50.300">
    <property type="entry name" value="P-loop containing nucleotide triphosphate hydrolases"/>
    <property type="match status" value="3"/>
</dbReference>
<dbReference type="SMART" id="SM00382">
    <property type="entry name" value="AAA"/>
    <property type="match status" value="3"/>
</dbReference>
<dbReference type="GO" id="GO:0003677">
    <property type="term" value="F:DNA binding"/>
    <property type="evidence" value="ECO:0007669"/>
    <property type="project" value="InterPro"/>
</dbReference>
<keyword evidence="7 11" id="KW-1133">Transmembrane helix</keyword>
<reference evidence="14 15" key="1">
    <citation type="submission" date="2017-08" db="EMBL/GenBank/DDBJ databases">
        <title>Phylogenetic analysis of Mycobacterium avium complex whole genomes.</title>
        <authorList>
            <person name="Caverly L.J."/>
            <person name="Spilker T."/>
            <person name="Lipuma J."/>
        </authorList>
    </citation>
    <scope>NUCLEOTIDE SEQUENCE [LARGE SCALE GENOMIC DNA]</scope>
    <source>
        <strain evidence="14 15">FLAC0165</strain>
    </source>
</reference>
<evidence type="ECO:0000256" key="4">
    <source>
        <dbReference type="ARBA" id="ARBA00022737"/>
    </source>
</evidence>
<dbReference type="NCBIfam" id="TIGR03924">
    <property type="entry name" value="T7SS_EccC_a"/>
    <property type="match status" value="1"/>
</dbReference>
<evidence type="ECO:0000259" key="12">
    <source>
        <dbReference type="PROSITE" id="PS50206"/>
    </source>
</evidence>
<keyword evidence="2" id="KW-1003">Cell membrane</keyword>
<name>A0A2A2ZAZ8_MYCAV</name>
<accession>A0A2A2ZAZ8</accession>
<dbReference type="Pfam" id="PF01580">
    <property type="entry name" value="FtsK_SpoIIIE"/>
    <property type="match status" value="3"/>
</dbReference>
<dbReference type="PANTHER" id="PTHR22683">
    <property type="entry name" value="SPORULATION PROTEIN RELATED"/>
    <property type="match status" value="1"/>
</dbReference>
<keyword evidence="6 9" id="KW-0067">ATP-binding</keyword>
<dbReference type="CDD" id="cd01127">
    <property type="entry name" value="TrwB_TraG_TraD_VirD4"/>
    <property type="match status" value="1"/>
</dbReference>
<dbReference type="GO" id="GO:0005524">
    <property type="term" value="F:ATP binding"/>
    <property type="evidence" value="ECO:0007669"/>
    <property type="project" value="UniProtKB-UniRule"/>
</dbReference>
<comment type="subcellular location">
    <subcellularLocation>
        <location evidence="1">Cell membrane</location>
        <topology evidence="1">Multi-pass membrane protein</topology>
    </subcellularLocation>
</comment>
<feature type="binding site" evidence="9">
    <location>
        <begin position="848"/>
        <end position="855"/>
    </location>
    <ligand>
        <name>ATP</name>
        <dbReference type="ChEBI" id="CHEBI:30616"/>
    </ligand>
</feature>
<evidence type="ECO:0000259" key="13">
    <source>
        <dbReference type="PROSITE" id="PS50901"/>
    </source>
</evidence>